<dbReference type="Proteomes" id="UP001363035">
    <property type="component" value="Unassembled WGS sequence"/>
</dbReference>
<dbReference type="EMBL" id="JAYLLN010000020">
    <property type="protein sequence ID" value="MEI5985138.1"/>
    <property type="molecule type" value="Genomic_DNA"/>
</dbReference>
<dbReference type="SUPFAM" id="SSF52096">
    <property type="entry name" value="ClpP/crotonase"/>
    <property type="match status" value="1"/>
</dbReference>
<name>A0ABU8I693_9SPHI</name>
<comment type="caution">
    <text evidence="3">The sequence shown here is derived from an EMBL/GenBank/DDBJ whole genome shotgun (WGS) entry which is preliminary data.</text>
</comment>
<feature type="domain" description="Tail specific protease" evidence="2">
    <location>
        <begin position="116"/>
        <end position="321"/>
    </location>
</feature>
<evidence type="ECO:0000313" key="4">
    <source>
        <dbReference type="Proteomes" id="UP001363035"/>
    </source>
</evidence>
<keyword evidence="1" id="KW-0732">Signal</keyword>
<gene>
    <name evidence="3" type="ORF">VJ786_09500</name>
</gene>
<keyword evidence="4" id="KW-1185">Reference proteome</keyword>
<evidence type="ECO:0000256" key="1">
    <source>
        <dbReference type="SAM" id="SignalP"/>
    </source>
</evidence>
<protein>
    <submittedName>
        <fullName evidence="3">S41 family peptidase</fullName>
    </submittedName>
</protein>
<evidence type="ECO:0000259" key="2">
    <source>
        <dbReference type="SMART" id="SM00245"/>
    </source>
</evidence>
<dbReference type="Gene3D" id="3.90.226.10">
    <property type="entry name" value="2-enoyl-CoA Hydratase, Chain A, domain 1"/>
    <property type="match status" value="1"/>
</dbReference>
<reference evidence="3 4" key="1">
    <citation type="submission" date="2024-01" db="EMBL/GenBank/DDBJ databases">
        <title>Sphingobacterium tenebrionis sp. nov., a novel endophyte isolated from tenebrio molitor intestines.</title>
        <authorList>
            <person name="Zhang C."/>
        </authorList>
    </citation>
    <scope>NUCLEOTIDE SEQUENCE [LARGE SCALE GENOMIC DNA]</scope>
    <source>
        <strain evidence="3 4">PU5-4</strain>
    </source>
</reference>
<proteinExistence type="predicted"/>
<organism evidence="3 4">
    <name type="scientific">Sphingobacterium tenebrionis</name>
    <dbReference type="NCBI Taxonomy" id="3111775"/>
    <lineage>
        <taxon>Bacteria</taxon>
        <taxon>Pseudomonadati</taxon>
        <taxon>Bacteroidota</taxon>
        <taxon>Sphingobacteriia</taxon>
        <taxon>Sphingobacteriales</taxon>
        <taxon>Sphingobacteriaceae</taxon>
        <taxon>Sphingobacterium</taxon>
    </lineage>
</organism>
<dbReference type="InterPro" id="IPR005151">
    <property type="entry name" value="Tail-specific_protease"/>
</dbReference>
<accession>A0ABU8I693</accession>
<feature type="signal peptide" evidence="1">
    <location>
        <begin position="1"/>
        <end position="22"/>
    </location>
</feature>
<dbReference type="InterPro" id="IPR029045">
    <property type="entry name" value="ClpP/crotonase-like_dom_sf"/>
</dbReference>
<dbReference type="SMART" id="SM00245">
    <property type="entry name" value="TSPc"/>
    <property type="match status" value="1"/>
</dbReference>
<evidence type="ECO:0000313" key="3">
    <source>
        <dbReference type="EMBL" id="MEI5985138.1"/>
    </source>
</evidence>
<sequence length="346" mass="38697">MRSGIFNLLIIVSLFTSINCQAQTSTLDTFISVLEENSIYGKEVNWSKLKKELMHAEQFASLDSTTRIISSIQFIYQKLNDRHGSFFYNGKTYKGQFNDHFSKADSTILSYALDEKYAIRTTILADRYAYICIPSPSIPTSVFDNELEAVKILSAMGKQLQNIYLEVLNENIEGVIIDFRLSLGGAYPILISSLAPVLGDGIIFQMQGLDALNTSTVKLTKGNLYEDDRLIAQTDYNGSKIGSKVAILLGPLTSSAAEQSAIAFKGRKNVKYIGENSAGYLSMTSLFNFSNGNYFTYSSKLLRANDQKVYKTFLKPDIEVIGGDNFEDLYADKKVIRALEWFKNSK</sequence>
<dbReference type="RefSeq" id="WP_134776508.1">
    <property type="nucleotide sequence ID" value="NZ_JAYLLN010000020.1"/>
</dbReference>
<feature type="chain" id="PRO_5045962869" evidence="1">
    <location>
        <begin position="23"/>
        <end position="346"/>
    </location>
</feature>
<dbReference type="Pfam" id="PF03572">
    <property type="entry name" value="Peptidase_S41"/>
    <property type="match status" value="1"/>
</dbReference>